<gene>
    <name evidence="5" type="ORF">JXQ802_LOCUS25753</name>
</gene>
<name>A0A814YCG2_9BILA</name>
<evidence type="ECO:0000256" key="2">
    <source>
        <dbReference type="PROSITE-ProRule" id="PRU00108"/>
    </source>
</evidence>
<evidence type="ECO:0000259" key="4">
    <source>
        <dbReference type="PROSITE" id="PS50071"/>
    </source>
</evidence>
<dbReference type="GO" id="GO:0000981">
    <property type="term" value="F:DNA-binding transcription factor activity, RNA polymerase II-specific"/>
    <property type="evidence" value="ECO:0007669"/>
    <property type="project" value="TreeGrafter"/>
</dbReference>
<keyword evidence="2 3" id="KW-0238">DNA-binding</keyword>
<organism evidence="5 6">
    <name type="scientific">Rotaria sordida</name>
    <dbReference type="NCBI Taxonomy" id="392033"/>
    <lineage>
        <taxon>Eukaryota</taxon>
        <taxon>Metazoa</taxon>
        <taxon>Spiralia</taxon>
        <taxon>Gnathifera</taxon>
        <taxon>Rotifera</taxon>
        <taxon>Eurotatoria</taxon>
        <taxon>Bdelloidea</taxon>
        <taxon>Philodinida</taxon>
        <taxon>Philodinidae</taxon>
        <taxon>Rotaria</taxon>
    </lineage>
</organism>
<dbReference type="PROSITE" id="PS50071">
    <property type="entry name" value="HOMEOBOX_2"/>
    <property type="match status" value="1"/>
</dbReference>
<evidence type="ECO:0000313" key="6">
    <source>
        <dbReference type="Proteomes" id="UP000663870"/>
    </source>
</evidence>
<comment type="subcellular location">
    <subcellularLocation>
        <location evidence="1 2 3">Nucleus</location>
    </subcellularLocation>
</comment>
<evidence type="ECO:0000256" key="3">
    <source>
        <dbReference type="RuleBase" id="RU000682"/>
    </source>
</evidence>
<dbReference type="InterPro" id="IPR009057">
    <property type="entry name" value="Homeodomain-like_sf"/>
</dbReference>
<dbReference type="AlphaFoldDB" id="A0A814YCG2"/>
<dbReference type="PANTHER" id="PTHR24329:SF543">
    <property type="entry name" value="FI01017P-RELATED"/>
    <property type="match status" value="1"/>
</dbReference>
<dbReference type="Proteomes" id="UP000663870">
    <property type="component" value="Unassembled WGS sequence"/>
</dbReference>
<evidence type="ECO:0000256" key="1">
    <source>
        <dbReference type="ARBA" id="ARBA00004123"/>
    </source>
</evidence>
<dbReference type="Pfam" id="PF00046">
    <property type="entry name" value="Homeodomain"/>
    <property type="match status" value="1"/>
</dbReference>
<dbReference type="PANTHER" id="PTHR24329">
    <property type="entry name" value="HOMEOBOX PROTEIN ARISTALESS"/>
    <property type="match status" value="1"/>
</dbReference>
<keyword evidence="6" id="KW-1185">Reference proteome</keyword>
<dbReference type="InterPro" id="IPR001356">
    <property type="entry name" value="HD"/>
</dbReference>
<sequence length="172" mass="20320">MTNNENTKHIEINNNNNKRQRKRSVFDLEQIRQLEHVFDQITHYPDLSLRQHLILITKLPDKKIQIWFQNRRAKWRKQHQLVHFGGLHELTVDGHVSFVPAPKPNFVLSSPSITIPDNTSIQQLEQFFYWAFQTALAKSNENLEQIAFMKRNGSTFPSQFINDFISSTNNDY</sequence>
<feature type="domain" description="Homeobox" evidence="4">
    <location>
        <begin position="17"/>
        <end position="78"/>
    </location>
</feature>
<dbReference type="SMART" id="SM00389">
    <property type="entry name" value="HOX"/>
    <property type="match status" value="1"/>
</dbReference>
<keyword evidence="2 3" id="KW-0371">Homeobox</keyword>
<dbReference type="GO" id="GO:0000977">
    <property type="term" value="F:RNA polymerase II transcription regulatory region sequence-specific DNA binding"/>
    <property type="evidence" value="ECO:0007669"/>
    <property type="project" value="TreeGrafter"/>
</dbReference>
<dbReference type="InterPro" id="IPR050649">
    <property type="entry name" value="Paired_Homeobox_TFs"/>
</dbReference>
<keyword evidence="2 3" id="KW-0539">Nucleus</keyword>
<dbReference type="SUPFAM" id="SSF46689">
    <property type="entry name" value="Homeodomain-like"/>
    <property type="match status" value="1"/>
</dbReference>
<feature type="DNA-binding region" description="Homeobox" evidence="2">
    <location>
        <begin position="19"/>
        <end position="79"/>
    </location>
</feature>
<dbReference type="GO" id="GO:0005634">
    <property type="term" value="C:nucleus"/>
    <property type="evidence" value="ECO:0007669"/>
    <property type="project" value="UniProtKB-SubCell"/>
</dbReference>
<reference evidence="5" key="1">
    <citation type="submission" date="2021-02" db="EMBL/GenBank/DDBJ databases">
        <authorList>
            <person name="Nowell W R."/>
        </authorList>
    </citation>
    <scope>NUCLEOTIDE SEQUENCE</scope>
</reference>
<comment type="caution">
    <text evidence="5">The sequence shown here is derived from an EMBL/GenBank/DDBJ whole genome shotgun (WGS) entry which is preliminary data.</text>
</comment>
<dbReference type="EMBL" id="CAJNOL010000880">
    <property type="protein sequence ID" value="CAF1227359.1"/>
    <property type="molecule type" value="Genomic_DNA"/>
</dbReference>
<proteinExistence type="predicted"/>
<protein>
    <recommendedName>
        <fullName evidence="4">Homeobox domain-containing protein</fullName>
    </recommendedName>
</protein>
<dbReference type="CDD" id="cd00086">
    <property type="entry name" value="homeodomain"/>
    <property type="match status" value="1"/>
</dbReference>
<dbReference type="Gene3D" id="1.10.10.60">
    <property type="entry name" value="Homeodomain-like"/>
    <property type="match status" value="1"/>
</dbReference>
<accession>A0A814YCG2</accession>
<evidence type="ECO:0000313" key="5">
    <source>
        <dbReference type="EMBL" id="CAF1227359.1"/>
    </source>
</evidence>